<proteinExistence type="predicted"/>
<dbReference type="EMBL" id="JACOOO010000015">
    <property type="protein sequence ID" value="MBC5628821.1"/>
    <property type="molecule type" value="Genomic_DNA"/>
</dbReference>
<feature type="transmembrane region" description="Helical" evidence="1">
    <location>
        <begin position="221"/>
        <end position="238"/>
    </location>
</feature>
<keyword evidence="1" id="KW-0812">Transmembrane</keyword>
<reference evidence="2 3" key="1">
    <citation type="submission" date="2020-08" db="EMBL/GenBank/DDBJ databases">
        <title>Genome public.</title>
        <authorList>
            <person name="Liu C."/>
            <person name="Sun Q."/>
        </authorList>
    </citation>
    <scope>NUCLEOTIDE SEQUENCE [LARGE SCALE GENOMIC DNA]</scope>
    <source>
        <strain evidence="2 3">NSJ-6</strain>
    </source>
</reference>
<keyword evidence="3" id="KW-1185">Reference proteome</keyword>
<evidence type="ECO:0000313" key="2">
    <source>
        <dbReference type="EMBL" id="MBC5628821.1"/>
    </source>
</evidence>
<evidence type="ECO:0000313" key="3">
    <source>
        <dbReference type="Proteomes" id="UP000596929"/>
    </source>
</evidence>
<dbReference type="Proteomes" id="UP000596929">
    <property type="component" value="Unassembled WGS sequence"/>
</dbReference>
<sequence>MDKKYYDLIEEFDENKLPDVNINEEEINRVKNKVIGVINSLQNENKNIKLDINLEDALKIKEKLGDNADKAIFGVESAGLMRALILKSVREKEGLDKEDIVDELFRNVHAPNWWRGAAVCYKFFLTKDKLIIYSFDSHYKIFSHYKLNIEEIKGAGLAGKAKCHMHEDEQIIILPNTTIYLDPNYGGNKEDLLRFMDSLKKIGVKDINRGGFPWQFFIQKVMWIAIAFVFILLMIMCIKL</sequence>
<comment type="caution">
    <text evidence="2">The sequence shown here is derived from an EMBL/GenBank/DDBJ whole genome shotgun (WGS) entry which is preliminary data.</text>
</comment>
<keyword evidence="1" id="KW-0472">Membrane</keyword>
<keyword evidence="1" id="KW-1133">Transmembrane helix</keyword>
<dbReference type="RefSeq" id="WP_186859769.1">
    <property type="nucleotide sequence ID" value="NZ_JACOOO010000015.1"/>
</dbReference>
<evidence type="ECO:0000256" key="1">
    <source>
        <dbReference type="SAM" id="Phobius"/>
    </source>
</evidence>
<accession>A0ABR7DBQ3</accession>
<organism evidence="2 3">
    <name type="scientific">Clostridium hominis</name>
    <dbReference type="NCBI Taxonomy" id="2763036"/>
    <lineage>
        <taxon>Bacteria</taxon>
        <taxon>Bacillati</taxon>
        <taxon>Bacillota</taxon>
        <taxon>Clostridia</taxon>
        <taxon>Eubacteriales</taxon>
        <taxon>Clostridiaceae</taxon>
        <taxon>Clostridium</taxon>
    </lineage>
</organism>
<protein>
    <submittedName>
        <fullName evidence="2">Uncharacterized protein</fullName>
    </submittedName>
</protein>
<gene>
    <name evidence="2" type="ORF">H8S20_07955</name>
</gene>
<name>A0ABR7DBQ3_9CLOT</name>